<name>A0ABZ1C3L1_9BACT</name>
<protein>
    <submittedName>
        <fullName evidence="1">Uncharacterized protein</fullName>
    </submittedName>
</protein>
<accession>A0ABZ1C3L1</accession>
<evidence type="ECO:0000313" key="2">
    <source>
        <dbReference type="Proteomes" id="UP000738431"/>
    </source>
</evidence>
<dbReference type="Proteomes" id="UP000738431">
    <property type="component" value="Chromosome"/>
</dbReference>
<dbReference type="EMBL" id="CP139781">
    <property type="protein sequence ID" value="WRQ85808.1"/>
    <property type="molecule type" value="Genomic_DNA"/>
</dbReference>
<sequence length="167" mass="18150">MTQLKRLVNPELLATIVAEFSQAIGRPVQPSETLRALGFSTGAHGHWIRRLDQAGAYIPITTLETLSNTLADCAAASEAHDIKILTNPSPWLRLRTALGAGGLVPIPKIKLETTLAEIGNYNLGLAIKVSWAFEPEGIRLFEGETAGFTKVGDYWSLVRDLVNDKEA</sequence>
<evidence type="ECO:0000313" key="1">
    <source>
        <dbReference type="EMBL" id="WRQ85808.1"/>
    </source>
</evidence>
<proteinExistence type="predicted"/>
<reference evidence="1 2" key="1">
    <citation type="submission" date="2021-08" db="EMBL/GenBank/DDBJ databases">
        <authorList>
            <person name="Zhang D."/>
            <person name="Zhang A."/>
            <person name="Wang L."/>
        </authorList>
    </citation>
    <scope>NUCLEOTIDE SEQUENCE [LARGE SCALE GENOMIC DNA]</scope>
    <source>
        <strain evidence="1 2">WL0086</strain>
    </source>
</reference>
<gene>
    <name evidence="1" type="ORF">K1X11_013430</name>
</gene>
<reference evidence="1 2" key="2">
    <citation type="submission" date="2023-12" db="EMBL/GenBank/DDBJ databases">
        <title>Description of an unclassified Opitutus bacterium of Verrucomicrobiota.</title>
        <authorList>
            <person name="Zhang D.-F."/>
        </authorList>
    </citation>
    <scope>NUCLEOTIDE SEQUENCE [LARGE SCALE GENOMIC DNA]</scope>
    <source>
        <strain evidence="1 2">WL0086</strain>
    </source>
</reference>
<keyword evidence="2" id="KW-1185">Reference proteome</keyword>
<organism evidence="1 2">
    <name type="scientific">Actomonas aquatica</name>
    <dbReference type="NCBI Taxonomy" id="2866162"/>
    <lineage>
        <taxon>Bacteria</taxon>
        <taxon>Pseudomonadati</taxon>
        <taxon>Verrucomicrobiota</taxon>
        <taxon>Opitutia</taxon>
        <taxon>Opitutales</taxon>
        <taxon>Opitutaceae</taxon>
        <taxon>Actomonas</taxon>
    </lineage>
</organism>
<dbReference type="RefSeq" id="WP_221032627.1">
    <property type="nucleotide sequence ID" value="NZ_CP139781.1"/>
</dbReference>